<reference evidence="4" key="1">
    <citation type="submission" date="2015-01" db="EMBL/GenBank/DDBJ databases">
        <authorList>
            <person name="Manzoor Shahid"/>
            <person name="Zubair Saima"/>
        </authorList>
    </citation>
    <scope>NUCLEOTIDE SEQUENCE [LARGE SCALE GENOMIC DNA]</scope>
    <source>
        <strain evidence="4">V1</strain>
    </source>
</reference>
<feature type="compositionally biased region" description="Basic and acidic residues" evidence="1">
    <location>
        <begin position="580"/>
        <end position="615"/>
    </location>
</feature>
<evidence type="ECO:0008006" key="5">
    <source>
        <dbReference type="Google" id="ProtNLM"/>
    </source>
</evidence>
<dbReference type="EMBL" id="CDNC01000014">
    <property type="protein sequence ID" value="CEM61816.1"/>
    <property type="molecule type" value="Genomic_DNA"/>
</dbReference>
<organism evidence="3 4">
    <name type="scientific">Treponema phagedenis</name>
    <dbReference type="NCBI Taxonomy" id="162"/>
    <lineage>
        <taxon>Bacteria</taxon>
        <taxon>Pseudomonadati</taxon>
        <taxon>Spirochaetota</taxon>
        <taxon>Spirochaetia</taxon>
        <taxon>Spirochaetales</taxon>
        <taxon>Treponemataceae</taxon>
        <taxon>Treponema</taxon>
    </lineage>
</organism>
<dbReference type="AlphaFoldDB" id="A0A0B7GYR7"/>
<accession>A0A0B7GYR7</accession>
<dbReference type="PANTHER" id="PTHR30189:SF1">
    <property type="entry name" value="LPS-ASSEMBLY PROTEIN LPTD"/>
    <property type="match status" value="1"/>
</dbReference>
<dbReference type="RefSeq" id="WP_044634631.1">
    <property type="nucleotide sequence ID" value="NZ_CDNC01000014.1"/>
</dbReference>
<dbReference type="PANTHER" id="PTHR30189">
    <property type="entry name" value="LPS-ASSEMBLY PROTEIN"/>
    <property type="match status" value="1"/>
</dbReference>
<gene>
    <name evidence="3" type="ORF">TPHV1_210049</name>
</gene>
<dbReference type="GO" id="GO:1990351">
    <property type="term" value="C:transporter complex"/>
    <property type="evidence" value="ECO:0007669"/>
    <property type="project" value="TreeGrafter"/>
</dbReference>
<feature type="signal peptide" evidence="2">
    <location>
        <begin position="1"/>
        <end position="20"/>
    </location>
</feature>
<proteinExistence type="predicted"/>
<dbReference type="Proteomes" id="UP000042527">
    <property type="component" value="Unassembled WGS sequence"/>
</dbReference>
<evidence type="ECO:0000256" key="2">
    <source>
        <dbReference type="SAM" id="SignalP"/>
    </source>
</evidence>
<feature type="region of interest" description="Disordered" evidence="1">
    <location>
        <begin position="564"/>
        <end position="616"/>
    </location>
</feature>
<keyword evidence="2" id="KW-0732">Signal</keyword>
<feature type="compositionally biased region" description="Acidic residues" evidence="1">
    <location>
        <begin position="101"/>
        <end position="111"/>
    </location>
</feature>
<sequence>MNKLLGCVGILFFLSTFVFAAEKSETLRTVTINSAREMQYVKMPGAKKPDSENEKSDSDSAPQEDPGAVGGDAKPSSKSEKEESDSSVKEDKKSDAKTAEETEQPADDDKDEIVIFSGNVSISVADGDSTSTITADQIIYNRSMDMLHASGGVFYERKIGEKSGQTFKGEKLLFNIKEMTGVFLDGAIRQEPVRKKQNPFFIQSNVVGRDASGVVTFKNGILSTSDEEYPLWSIKASRIWLLPGNELAFANGYFSIGVVPIFYLPFFYYPADEMITHPVFGFRNREGAFVQTTTYIIGRKPLPKQEEGSTFSNFLLSDSLKEQKLEGLFFKNLETPASNTNPSYLKLIADYYSGLGGLVGLDGKFEPKSSAVKKINFSVFFGVSRTLYKQSSTPLYSIYDRKGESHMSKSYLFGKKMPFRYKSTFSFNLNKAPFTLDIDFPLVSDPFFKSDYFNREEDMNWFKYLLNKDKLADAKGASSEDSFSWIFKTSLRPSIKQISPWISSFGIDSASFRVDFRSKSNKDLSVEEILNSPERKFFYQQLMRPEIRSSISGTLINNEMFKSKKKPADSLAPEGIKNPFIEEQKQESAKEQDKEKEESKDAVEENKHETEKTPNEEEPLFLDVFIPAFKIKNSSSDLRSKYRSVDFSLSYTGDVTGLQETIFDSDNWHKPEDVKWKEFKTKFFQYKGKVGLSSKISYAKDFLSLSNSLEFSGNQQGHNYVKNTASEAKSKKANYEASVYSLKNSNTLTIKPFSDFPMFNPIAISWNLSEILIKNKFTGTVDTPEWTVEKLKWHKDFITAHTVGLTVGVVLNEYTQKMAFTANLPPLLQAYSAETSFTFPYGSLSFSSKLFEKEKEKKKWFWDPFVSKLTFSLPYSIGLTQEYSYNIEEKSSERYLISFARKGLSASYTMNRDMRYVLDPRKGWVSKSKDKRFLPNTIGINYSNSSNPFKIYSWKNRLAVDLSFSSSLQIHLQKITDSYFTFTPSVTFKIHEFWDLSFGSTSRNDSIARYFQRFLNLPVVIPGETNILKDLLASFYFWDINARKSSGFKLKSLNVGLTHYLKDWTMKFTYAISPQKKDKIVAGKKQFYYEFTPTITFVVEWNPISDIKVKTEKKEKKFTLSRGEIK</sequence>
<evidence type="ECO:0000313" key="3">
    <source>
        <dbReference type="EMBL" id="CEM61816.1"/>
    </source>
</evidence>
<protein>
    <recommendedName>
        <fullName evidence="5">LPS-assembly protein LptD</fullName>
    </recommendedName>
</protein>
<dbReference type="GO" id="GO:0009279">
    <property type="term" value="C:cell outer membrane"/>
    <property type="evidence" value="ECO:0007669"/>
    <property type="project" value="TreeGrafter"/>
</dbReference>
<feature type="chain" id="PRO_5002115513" description="LPS-assembly protein LptD" evidence="2">
    <location>
        <begin position="21"/>
        <end position="1126"/>
    </location>
</feature>
<evidence type="ECO:0000313" key="4">
    <source>
        <dbReference type="Proteomes" id="UP000042527"/>
    </source>
</evidence>
<feature type="compositionally biased region" description="Basic and acidic residues" evidence="1">
    <location>
        <begin position="75"/>
        <end position="100"/>
    </location>
</feature>
<evidence type="ECO:0000256" key="1">
    <source>
        <dbReference type="SAM" id="MobiDB-lite"/>
    </source>
</evidence>
<name>A0A0B7GYR7_TREPH</name>
<dbReference type="OrthoDB" id="353610at2"/>
<feature type="region of interest" description="Disordered" evidence="1">
    <location>
        <begin position="41"/>
        <end position="113"/>
    </location>
</feature>
<keyword evidence="4" id="KW-1185">Reference proteome</keyword>
<feature type="compositionally biased region" description="Basic and acidic residues" evidence="1">
    <location>
        <begin position="47"/>
        <end position="58"/>
    </location>
</feature>
<dbReference type="InterPro" id="IPR050218">
    <property type="entry name" value="LptD"/>
</dbReference>